<dbReference type="RefSeq" id="WP_188526973.1">
    <property type="nucleotide sequence ID" value="NZ_BMGI01000002.1"/>
</dbReference>
<feature type="transmembrane region" description="Helical" evidence="1">
    <location>
        <begin position="205"/>
        <end position="229"/>
    </location>
</feature>
<keyword evidence="1" id="KW-1133">Transmembrane helix</keyword>
<feature type="transmembrane region" description="Helical" evidence="1">
    <location>
        <begin position="37"/>
        <end position="59"/>
    </location>
</feature>
<evidence type="ECO:0000313" key="3">
    <source>
        <dbReference type="Proteomes" id="UP000617355"/>
    </source>
</evidence>
<evidence type="ECO:0000313" key="2">
    <source>
        <dbReference type="EMBL" id="GGD31609.1"/>
    </source>
</evidence>
<protein>
    <submittedName>
        <fullName evidence="2">Membrane protein</fullName>
    </submittedName>
</protein>
<dbReference type="EMBL" id="BMGI01000002">
    <property type="protein sequence ID" value="GGD31609.1"/>
    <property type="molecule type" value="Genomic_DNA"/>
</dbReference>
<gene>
    <name evidence="2" type="ORF">GCM10011358_14550</name>
</gene>
<feature type="transmembrane region" description="Helical" evidence="1">
    <location>
        <begin position="164"/>
        <end position="193"/>
    </location>
</feature>
<name>A0ABQ1QM45_9RHOB</name>
<keyword evidence="3" id="KW-1185">Reference proteome</keyword>
<keyword evidence="1" id="KW-0812">Transmembrane</keyword>
<keyword evidence="1" id="KW-0472">Membrane</keyword>
<feature type="transmembrane region" description="Helical" evidence="1">
    <location>
        <begin position="65"/>
        <end position="87"/>
    </location>
</feature>
<evidence type="ECO:0000256" key="1">
    <source>
        <dbReference type="SAM" id="Phobius"/>
    </source>
</evidence>
<organism evidence="2 3">
    <name type="scientific">Sinisalibacter lacisalsi</name>
    <dbReference type="NCBI Taxonomy" id="1526570"/>
    <lineage>
        <taxon>Bacteria</taxon>
        <taxon>Pseudomonadati</taxon>
        <taxon>Pseudomonadota</taxon>
        <taxon>Alphaproteobacteria</taxon>
        <taxon>Rhodobacterales</taxon>
        <taxon>Roseobacteraceae</taxon>
        <taxon>Sinisalibacter</taxon>
    </lineage>
</organism>
<accession>A0ABQ1QM45</accession>
<dbReference type="Proteomes" id="UP000617355">
    <property type="component" value="Unassembled WGS sequence"/>
</dbReference>
<dbReference type="Pfam" id="PF09955">
    <property type="entry name" value="DUF2189"/>
    <property type="match status" value="1"/>
</dbReference>
<comment type="caution">
    <text evidence="2">The sequence shown here is derived from an EMBL/GenBank/DDBJ whole genome shotgun (WGS) entry which is preliminary data.</text>
</comment>
<feature type="transmembrane region" description="Helical" evidence="1">
    <location>
        <begin position="235"/>
        <end position="254"/>
    </location>
</feature>
<reference evidence="3" key="1">
    <citation type="journal article" date="2019" name="Int. J. Syst. Evol. Microbiol.">
        <title>The Global Catalogue of Microorganisms (GCM) 10K type strain sequencing project: providing services to taxonomists for standard genome sequencing and annotation.</title>
        <authorList>
            <consortium name="The Broad Institute Genomics Platform"/>
            <consortium name="The Broad Institute Genome Sequencing Center for Infectious Disease"/>
            <person name="Wu L."/>
            <person name="Ma J."/>
        </authorList>
    </citation>
    <scope>NUCLEOTIDE SEQUENCE [LARGE SCALE GENOMIC DNA]</scope>
    <source>
        <strain evidence="3">CGMCC 1.12922</strain>
    </source>
</reference>
<dbReference type="InterPro" id="IPR018692">
    <property type="entry name" value="DUF2189"/>
</dbReference>
<proteinExistence type="predicted"/>
<sequence>MSDATATAPSSPPNIGRVQFSDIGAVLRSGWRDFTRAPLHGLFFASFFVIAGLLIFLQLDRIERSYSIIPLAFGFPLLAPFLAMGLYDVSRRLEQGRDLPLAGVLRVVYRQKDRQCPSMAAVIIVIFLFWVFIAHMIFALFLGFMPMTNISTDWAATILTSNGLSMLAFGGAVGAGLAFVLFSITVMGLPLLLDREIDFISAMIYSFQTVMANLVPMLAWALVIAALTLLAMLPYFLGLFVVLPVLGHATWHLYRRAMTFDSPGAA</sequence>
<feature type="transmembrane region" description="Helical" evidence="1">
    <location>
        <begin position="120"/>
        <end position="144"/>
    </location>
</feature>